<dbReference type="InterPro" id="IPR002033">
    <property type="entry name" value="TatC"/>
</dbReference>
<feature type="transmembrane region" description="Helical" evidence="5">
    <location>
        <begin position="104"/>
        <end position="134"/>
    </location>
</feature>
<dbReference type="PROSITE" id="PS01218">
    <property type="entry name" value="TATC"/>
    <property type="match status" value="1"/>
</dbReference>
<sequence length="247" mass="28504">MARKNKEKEMNFTGHLAELRNRLVVTALFFVAFFIIGFVYVRDIYGFFESHIDFKLAVIGLGEVFWVQFTMAGIVALAATLPILALQIWLFIKPGLTPKERRASLAYIPVIFLLFVGGLVVGYIMFINLILPFLLSLNDGMFNEMFTVEKYFKFVFRITLPFAIIFEIPIIAMFLTSIGILSPNAMRKMRKYAYFILIIVAAMVTPPDFILPLIVAIPFFLLYEISIYLSTTVYRKKEKKHREFMEG</sequence>
<evidence type="ECO:0000313" key="7">
    <source>
        <dbReference type="Proteomes" id="UP000637359"/>
    </source>
</evidence>
<dbReference type="GO" id="GO:0009977">
    <property type="term" value="F:proton motive force dependent protein transmembrane transporter activity"/>
    <property type="evidence" value="ECO:0007669"/>
    <property type="project" value="TreeGrafter"/>
</dbReference>
<name>A0A923L5V4_9BACI</name>
<dbReference type="InterPro" id="IPR019820">
    <property type="entry name" value="Sec-indep_translocase_CS"/>
</dbReference>
<accession>A0A923L5V4</accession>
<feature type="transmembrane region" description="Helical" evidence="5">
    <location>
        <begin position="154"/>
        <end position="180"/>
    </location>
</feature>
<feature type="transmembrane region" description="Helical" evidence="5">
    <location>
        <begin position="192"/>
        <end position="210"/>
    </location>
</feature>
<keyword evidence="5" id="KW-0653">Protein transport</keyword>
<dbReference type="PRINTS" id="PR01840">
    <property type="entry name" value="TATCFAMILY"/>
</dbReference>
<organism evidence="6 7">
    <name type="scientific">Ornithinibacillus hominis</name>
    <dbReference type="NCBI Taxonomy" id="2763055"/>
    <lineage>
        <taxon>Bacteria</taxon>
        <taxon>Bacillati</taxon>
        <taxon>Bacillota</taxon>
        <taxon>Bacilli</taxon>
        <taxon>Bacillales</taxon>
        <taxon>Bacillaceae</taxon>
        <taxon>Ornithinibacillus</taxon>
    </lineage>
</organism>
<dbReference type="Proteomes" id="UP000637359">
    <property type="component" value="Unassembled WGS sequence"/>
</dbReference>
<dbReference type="GO" id="GO:0043953">
    <property type="term" value="P:protein transport by the Tat complex"/>
    <property type="evidence" value="ECO:0007669"/>
    <property type="project" value="UniProtKB-UniRule"/>
</dbReference>
<reference evidence="6" key="1">
    <citation type="submission" date="2020-08" db="EMBL/GenBank/DDBJ databases">
        <title>Genome public.</title>
        <authorList>
            <person name="Liu C."/>
            <person name="Sun Q."/>
        </authorList>
    </citation>
    <scope>NUCLEOTIDE SEQUENCE</scope>
    <source>
        <strain evidence="6">BX22</strain>
    </source>
</reference>
<keyword evidence="5" id="KW-0811">Translocation</keyword>
<feature type="transmembrane region" description="Helical" evidence="5">
    <location>
        <begin position="216"/>
        <end position="234"/>
    </location>
</feature>
<comment type="subcellular location">
    <subcellularLocation>
        <location evidence="5">Cell membrane</location>
        <topology evidence="5">Multi-pass membrane protein</topology>
    </subcellularLocation>
    <subcellularLocation>
        <location evidence="1">Membrane</location>
        <topology evidence="1">Multi-pass membrane protein</topology>
    </subcellularLocation>
</comment>
<dbReference type="Pfam" id="PF00902">
    <property type="entry name" value="TatC"/>
    <property type="match status" value="1"/>
</dbReference>
<evidence type="ECO:0000256" key="5">
    <source>
        <dbReference type="HAMAP-Rule" id="MF_00902"/>
    </source>
</evidence>
<keyword evidence="7" id="KW-1185">Reference proteome</keyword>
<evidence type="ECO:0000256" key="4">
    <source>
        <dbReference type="ARBA" id="ARBA00023136"/>
    </source>
</evidence>
<protein>
    <recommendedName>
        <fullName evidence="5">Sec-independent protein translocase protein TatC</fullName>
    </recommendedName>
</protein>
<keyword evidence="3 5" id="KW-1133">Transmembrane helix</keyword>
<dbReference type="RefSeq" id="WP_186869737.1">
    <property type="nucleotide sequence ID" value="NZ_JACOOL010000006.1"/>
</dbReference>
<comment type="similarity">
    <text evidence="5">Belongs to the TatC family.</text>
</comment>
<keyword evidence="4 5" id="KW-0472">Membrane</keyword>
<evidence type="ECO:0000313" key="6">
    <source>
        <dbReference type="EMBL" id="MBC5637019.1"/>
    </source>
</evidence>
<comment type="caution">
    <text evidence="6">The sequence shown here is derived from an EMBL/GenBank/DDBJ whole genome shotgun (WGS) entry which is preliminary data.</text>
</comment>
<feature type="transmembrane region" description="Helical" evidence="5">
    <location>
        <begin position="21"/>
        <end position="41"/>
    </location>
</feature>
<dbReference type="PANTHER" id="PTHR30371">
    <property type="entry name" value="SEC-INDEPENDENT PROTEIN TRANSLOCASE PROTEIN TATC"/>
    <property type="match status" value="1"/>
</dbReference>
<evidence type="ECO:0000256" key="3">
    <source>
        <dbReference type="ARBA" id="ARBA00022989"/>
    </source>
</evidence>
<dbReference type="GO" id="GO:0065002">
    <property type="term" value="P:intracellular protein transmembrane transport"/>
    <property type="evidence" value="ECO:0007669"/>
    <property type="project" value="TreeGrafter"/>
</dbReference>
<feature type="transmembrane region" description="Helical" evidence="5">
    <location>
        <begin position="65"/>
        <end position="92"/>
    </location>
</feature>
<keyword evidence="5" id="KW-1003">Cell membrane</keyword>
<proteinExistence type="inferred from homology"/>
<comment type="function">
    <text evidence="5">Part of the twin-arginine translocation (Tat) system that transports large folded proteins containing a characteristic twin-arginine motif in their signal peptide across membranes.</text>
</comment>
<keyword evidence="2 5" id="KW-0812">Transmembrane</keyword>
<dbReference type="NCBIfam" id="TIGR00945">
    <property type="entry name" value="tatC"/>
    <property type="match status" value="1"/>
</dbReference>
<evidence type="ECO:0000256" key="2">
    <source>
        <dbReference type="ARBA" id="ARBA00022692"/>
    </source>
</evidence>
<comment type="subunit">
    <text evidence="5">Forms a complex with TatA.</text>
</comment>
<dbReference type="HAMAP" id="MF_00902">
    <property type="entry name" value="TatC"/>
    <property type="match status" value="1"/>
</dbReference>
<dbReference type="PANTHER" id="PTHR30371:SF4">
    <property type="entry name" value="SEC-INDEPENDENT PROTEIN TRANSLOCASE PROTEIN TATCD"/>
    <property type="match status" value="1"/>
</dbReference>
<gene>
    <name evidence="5 6" type="primary">tatC</name>
    <name evidence="6" type="ORF">H8S33_09395</name>
</gene>
<dbReference type="GO" id="GO:0033281">
    <property type="term" value="C:TAT protein transport complex"/>
    <property type="evidence" value="ECO:0007669"/>
    <property type="project" value="UniProtKB-UniRule"/>
</dbReference>
<evidence type="ECO:0000256" key="1">
    <source>
        <dbReference type="ARBA" id="ARBA00004141"/>
    </source>
</evidence>
<dbReference type="EMBL" id="JACOOL010000006">
    <property type="protein sequence ID" value="MBC5637019.1"/>
    <property type="molecule type" value="Genomic_DNA"/>
</dbReference>
<dbReference type="AlphaFoldDB" id="A0A923L5V4"/>
<keyword evidence="5" id="KW-0813">Transport</keyword>